<dbReference type="PANTHER" id="PTHR24221">
    <property type="entry name" value="ATP-BINDING CASSETTE SUB-FAMILY B"/>
    <property type="match status" value="1"/>
</dbReference>
<comment type="subcellular location">
    <subcellularLocation>
        <location evidence="1">Cell membrane</location>
        <topology evidence="1">Multi-pass membrane protein</topology>
    </subcellularLocation>
</comment>
<evidence type="ECO:0000256" key="1">
    <source>
        <dbReference type="ARBA" id="ARBA00004651"/>
    </source>
</evidence>
<keyword evidence="2 7" id="KW-0812">Transmembrane</keyword>
<feature type="domain" description="ABC transmembrane type-1" evidence="9">
    <location>
        <begin position="25"/>
        <end position="310"/>
    </location>
</feature>
<dbReference type="GO" id="GO:0005524">
    <property type="term" value="F:ATP binding"/>
    <property type="evidence" value="ECO:0007669"/>
    <property type="project" value="UniProtKB-KW"/>
</dbReference>
<dbReference type="Gene3D" id="1.20.1560.10">
    <property type="entry name" value="ABC transporter type 1, transmembrane domain"/>
    <property type="match status" value="1"/>
</dbReference>
<dbReference type="PANTHER" id="PTHR24221:SF646">
    <property type="entry name" value="HAEMOLYSIN SECRETION ATP-BINDING PROTEIN"/>
    <property type="match status" value="1"/>
</dbReference>
<keyword evidence="6 7" id="KW-0472">Membrane</keyword>
<accession>A0ABV6UYR9</accession>
<evidence type="ECO:0000259" key="8">
    <source>
        <dbReference type="PROSITE" id="PS50893"/>
    </source>
</evidence>
<dbReference type="InterPro" id="IPR039421">
    <property type="entry name" value="Type_1_exporter"/>
</dbReference>
<dbReference type="InterPro" id="IPR003439">
    <property type="entry name" value="ABC_transporter-like_ATP-bd"/>
</dbReference>
<evidence type="ECO:0000259" key="9">
    <source>
        <dbReference type="PROSITE" id="PS50929"/>
    </source>
</evidence>
<dbReference type="InterPro" id="IPR036640">
    <property type="entry name" value="ABC1_TM_sf"/>
</dbReference>
<dbReference type="PROSITE" id="PS50893">
    <property type="entry name" value="ABC_TRANSPORTER_2"/>
    <property type="match status" value="1"/>
</dbReference>
<evidence type="ECO:0000313" key="10">
    <source>
        <dbReference type="EMBL" id="MFC1406609.1"/>
    </source>
</evidence>
<organism evidence="10 11">
    <name type="scientific">Streptacidiphilus cavernicola</name>
    <dbReference type="NCBI Taxonomy" id="3342716"/>
    <lineage>
        <taxon>Bacteria</taxon>
        <taxon>Bacillati</taxon>
        <taxon>Actinomycetota</taxon>
        <taxon>Actinomycetes</taxon>
        <taxon>Kitasatosporales</taxon>
        <taxon>Streptomycetaceae</taxon>
        <taxon>Streptacidiphilus</taxon>
    </lineage>
</organism>
<dbReference type="InterPro" id="IPR027417">
    <property type="entry name" value="P-loop_NTPase"/>
</dbReference>
<dbReference type="RefSeq" id="WP_051726424.1">
    <property type="nucleotide sequence ID" value="NZ_JBHEZZ010000031.1"/>
</dbReference>
<keyword evidence="5 7" id="KW-1133">Transmembrane helix</keyword>
<evidence type="ECO:0000256" key="2">
    <source>
        <dbReference type="ARBA" id="ARBA00022692"/>
    </source>
</evidence>
<sequence length="614" mass="64483">MNRISRYPALWWEFMALSWRRMPGLTLASLASVAGSVLVVAATGLTLRAAVDATVRGAAGTAVAAAAGAALAYALSYVLAGTTLQLTSTTADRLGRLVLKPEVHREIAALEGLEHLERSDFLDRLSLVVTGTSRLAQSPWNALMTLAGVLRLGTTLLLLGTVSPWLLLLLPLAAGLTWADHRGQRLVRATDAASAEGYRLQQHLLELAVQPAGAKEVLTAGSAAELIDRQAQEWDRAIALRAGARARAALWKAGGWSLFSAGFVAALALVAWLTAHGRGSIGDLVLTVTVAGTVKDSLQTLVGATAETAGSSQVIEPYLWLRDYAAGVRARASGSLPAPSELRDGITLTDVVHTYPGTDRPALDGLSVRLPAGSVVAVVGEYGSGKSTLVKLLAKFYRADSGSILVDGTELTDLDTEGWRARSSAAFQDFGRFRTTFADTVGLGDTGALTDRERIAEAVASADAAGIVAGLPDGLDTQLGVELGGVELSEGQWQRAALARASMRRDPLLFVLDEPTASLDAPSEQAIFERYMARARELAARTGAVTVIVSHRFSTVTGADLILVLHQGRLVESGDHHQLTALGGRYAELYGLQATAYALDGPATAAPPRGRPPG</sequence>
<dbReference type="SUPFAM" id="SSF52540">
    <property type="entry name" value="P-loop containing nucleoside triphosphate hydrolases"/>
    <property type="match status" value="1"/>
</dbReference>
<evidence type="ECO:0000256" key="4">
    <source>
        <dbReference type="ARBA" id="ARBA00022840"/>
    </source>
</evidence>
<gene>
    <name evidence="10" type="ORF">ACEZDJ_35490</name>
</gene>
<dbReference type="Proteomes" id="UP001592528">
    <property type="component" value="Unassembled WGS sequence"/>
</dbReference>
<reference evidence="10 11" key="1">
    <citation type="submission" date="2024-09" db="EMBL/GenBank/DDBJ databases">
        <authorList>
            <person name="Lee S.D."/>
        </authorList>
    </citation>
    <scope>NUCLEOTIDE SEQUENCE [LARGE SCALE GENOMIC DNA]</scope>
    <source>
        <strain evidence="10 11">N1-5</strain>
    </source>
</reference>
<dbReference type="Gene3D" id="3.40.50.300">
    <property type="entry name" value="P-loop containing nucleotide triphosphate hydrolases"/>
    <property type="match status" value="1"/>
</dbReference>
<comment type="caution">
    <text evidence="10">The sequence shown here is derived from an EMBL/GenBank/DDBJ whole genome shotgun (WGS) entry which is preliminary data.</text>
</comment>
<feature type="domain" description="ABC transporter" evidence="8">
    <location>
        <begin position="346"/>
        <end position="592"/>
    </location>
</feature>
<feature type="transmembrane region" description="Helical" evidence="7">
    <location>
        <begin position="165"/>
        <end position="181"/>
    </location>
</feature>
<feature type="transmembrane region" description="Helical" evidence="7">
    <location>
        <begin position="255"/>
        <end position="275"/>
    </location>
</feature>
<dbReference type="InterPro" id="IPR011527">
    <property type="entry name" value="ABC1_TM_dom"/>
</dbReference>
<keyword evidence="4 10" id="KW-0067">ATP-binding</keyword>
<dbReference type="EMBL" id="JBHEZZ010000031">
    <property type="protein sequence ID" value="MFC1406609.1"/>
    <property type="molecule type" value="Genomic_DNA"/>
</dbReference>
<name>A0ABV6UYR9_9ACTN</name>
<dbReference type="Pfam" id="PF00005">
    <property type="entry name" value="ABC_tran"/>
    <property type="match status" value="1"/>
</dbReference>
<evidence type="ECO:0000256" key="6">
    <source>
        <dbReference type="ARBA" id="ARBA00023136"/>
    </source>
</evidence>
<dbReference type="InterPro" id="IPR003593">
    <property type="entry name" value="AAA+_ATPase"/>
</dbReference>
<feature type="transmembrane region" description="Helical" evidence="7">
    <location>
        <begin position="57"/>
        <end position="80"/>
    </location>
</feature>
<dbReference type="SUPFAM" id="SSF90123">
    <property type="entry name" value="ABC transporter transmembrane region"/>
    <property type="match status" value="1"/>
</dbReference>
<proteinExistence type="predicted"/>
<evidence type="ECO:0000313" key="11">
    <source>
        <dbReference type="Proteomes" id="UP001592528"/>
    </source>
</evidence>
<dbReference type="PROSITE" id="PS50929">
    <property type="entry name" value="ABC_TM1F"/>
    <property type="match status" value="1"/>
</dbReference>
<evidence type="ECO:0000256" key="5">
    <source>
        <dbReference type="ARBA" id="ARBA00022989"/>
    </source>
</evidence>
<protein>
    <submittedName>
        <fullName evidence="10">ATP-binding cassette domain-containing protein</fullName>
    </submittedName>
</protein>
<evidence type="ECO:0000256" key="3">
    <source>
        <dbReference type="ARBA" id="ARBA00022741"/>
    </source>
</evidence>
<evidence type="ECO:0000256" key="7">
    <source>
        <dbReference type="SAM" id="Phobius"/>
    </source>
</evidence>
<keyword evidence="11" id="KW-1185">Reference proteome</keyword>
<keyword evidence="3" id="KW-0547">Nucleotide-binding</keyword>
<dbReference type="SMART" id="SM00382">
    <property type="entry name" value="AAA"/>
    <property type="match status" value="1"/>
</dbReference>